<evidence type="ECO:0000313" key="3">
    <source>
        <dbReference type="EMBL" id="CAF4442252.1"/>
    </source>
</evidence>
<comment type="caution">
    <text evidence="3">The sequence shown here is derived from an EMBL/GenBank/DDBJ whole genome shotgun (WGS) entry which is preliminary data.</text>
</comment>
<dbReference type="Proteomes" id="UP000681967">
    <property type="component" value="Unassembled WGS sequence"/>
</dbReference>
<evidence type="ECO:0000313" key="5">
    <source>
        <dbReference type="Proteomes" id="UP000681720"/>
    </source>
</evidence>
<proteinExistence type="predicted"/>
<dbReference type="AlphaFoldDB" id="A0A8S2WJ34"/>
<organism evidence="3 5">
    <name type="scientific">Rotaria magnacalcarata</name>
    <dbReference type="NCBI Taxonomy" id="392030"/>
    <lineage>
        <taxon>Eukaryota</taxon>
        <taxon>Metazoa</taxon>
        <taxon>Spiralia</taxon>
        <taxon>Gnathifera</taxon>
        <taxon>Rotifera</taxon>
        <taxon>Eurotatoria</taxon>
        <taxon>Bdelloidea</taxon>
        <taxon>Philodinida</taxon>
        <taxon>Philodinidae</taxon>
        <taxon>Rotaria</taxon>
    </lineage>
</organism>
<sequence length="68" mass="8159">TNEVYKALVERNTNLERENDRIQRLNTTLQSRIHEITLRCSDLNNQIVLQEEQLLEKTSHLSDLEYEF</sequence>
<dbReference type="EMBL" id="CAJOBJ010066743">
    <property type="protein sequence ID" value="CAF4442252.1"/>
    <property type="molecule type" value="Genomic_DNA"/>
</dbReference>
<feature type="coiled-coil region" evidence="1">
    <location>
        <begin position="5"/>
        <end position="32"/>
    </location>
</feature>
<reference evidence="3" key="1">
    <citation type="submission" date="2021-02" db="EMBL/GenBank/DDBJ databases">
        <authorList>
            <person name="Nowell W R."/>
        </authorList>
    </citation>
    <scope>NUCLEOTIDE SEQUENCE</scope>
</reference>
<evidence type="ECO:0000256" key="1">
    <source>
        <dbReference type="SAM" id="Coils"/>
    </source>
</evidence>
<feature type="non-terminal residue" evidence="3">
    <location>
        <position position="1"/>
    </location>
</feature>
<dbReference type="EMBL" id="CAJOBJ010066829">
    <property type="protein sequence ID" value="CAF4442707.1"/>
    <property type="molecule type" value="Genomic_DNA"/>
</dbReference>
<feature type="non-terminal residue" evidence="3">
    <location>
        <position position="68"/>
    </location>
</feature>
<protein>
    <submittedName>
        <fullName evidence="3">Uncharacterized protein</fullName>
    </submittedName>
</protein>
<dbReference type="EMBL" id="CAJOBH010038789">
    <property type="protein sequence ID" value="CAF4317270.1"/>
    <property type="molecule type" value="Genomic_DNA"/>
</dbReference>
<keyword evidence="1" id="KW-0175">Coiled coil</keyword>
<dbReference type="Proteomes" id="UP000681720">
    <property type="component" value="Unassembled WGS sequence"/>
</dbReference>
<evidence type="ECO:0000313" key="2">
    <source>
        <dbReference type="EMBL" id="CAF4317270.1"/>
    </source>
</evidence>
<accession>A0A8S2WJ34</accession>
<evidence type="ECO:0000313" key="4">
    <source>
        <dbReference type="EMBL" id="CAF4442707.1"/>
    </source>
</evidence>
<gene>
    <name evidence="2" type="ORF">BYL167_LOCUS28141</name>
    <name evidence="3" type="ORF">GIL414_LOCUS32029</name>
    <name evidence="4" type="ORF">GIL414_LOCUS32051</name>
</gene>
<name>A0A8S2WJ34_9BILA</name>